<dbReference type="EMBL" id="CP024996">
    <property type="protein sequence ID" value="AYR24515.1"/>
    <property type="molecule type" value="Genomic_DNA"/>
</dbReference>
<dbReference type="Proteomes" id="UP000269199">
    <property type="component" value="Chromosome"/>
</dbReference>
<dbReference type="RefSeq" id="WP_061789634.1">
    <property type="nucleotide sequence ID" value="NZ_CP024996.1"/>
</dbReference>
<evidence type="ECO:0000259" key="1">
    <source>
        <dbReference type="Pfam" id="PF13643"/>
    </source>
</evidence>
<accession>A0AAD0XHG4</accession>
<name>A0AAD0XHG4_9BURK</name>
<protein>
    <submittedName>
        <fullName evidence="2">DUF4145 domain-containing protein</fullName>
    </submittedName>
</protein>
<sequence length="222" mass="24575">MSKNIFQARYTALLDEADSLVADKTTSWSEYLGSNVEYVDNEKFIEWKLKVLNLLTQTCGADSLYLREFAKLEKAHFGDSNLSILKRLRSALKAAKSDFEGGYLLQVRILVQAELFSDELDMAQELLASGYHAAAAVGARIVLESAIKELCNRESIPMQKLDKMNADLVKAGRYTTVQQKMVTALAAIGNSAAHGKTEEYSSGQVVDMITGVRKFLSDFVMA</sequence>
<evidence type="ECO:0000313" key="2">
    <source>
        <dbReference type="EMBL" id="AYR24515.1"/>
    </source>
</evidence>
<proteinExistence type="predicted"/>
<dbReference type="AlphaFoldDB" id="A0AAD0XHG4"/>
<gene>
    <name evidence="2" type="ORF">RC54_12030</name>
</gene>
<feature type="domain" description="DUF4145" evidence="1">
    <location>
        <begin position="123"/>
        <end position="209"/>
    </location>
</feature>
<reference evidence="2 3" key="1">
    <citation type="submission" date="2017-11" db="EMBL/GenBank/DDBJ databases">
        <title>Complete genome sequence of Herbaspirillum rubrisubalbicans DSM 11543.</title>
        <authorList>
            <person name="Chen M."/>
            <person name="An Q."/>
        </authorList>
    </citation>
    <scope>NUCLEOTIDE SEQUENCE [LARGE SCALE GENOMIC DNA]</scope>
    <source>
        <strain evidence="2 3">DSM 11543</strain>
    </source>
</reference>
<evidence type="ECO:0000313" key="3">
    <source>
        <dbReference type="Proteomes" id="UP000269199"/>
    </source>
</evidence>
<dbReference type="InterPro" id="IPR025285">
    <property type="entry name" value="DUF4145"/>
</dbReference>
<dbReference type="Pfam" id="PF13643">
    <property type="entry name" value="DUF4145"/>
    <property type="match status" value="1"/>
</dbReference>
<organism evidence="2 3">
    <name type="scientific">Herbaspirillum rubrisubalbicans</name>
    <dbReference type="NCBI Taxonomy" id="80842"/>
    <lineage>
        <taxon>Bacteria</taxon>
        <taxon>Pseudomonadati</taxon>
        <taxon>Pseudomonadota</taxon>
        <taxon>Betaproteobacteria</taxon>
        <taxon>Burkholderiales</taxon>
        <taxon>Oxalobacteraceae</taxon>
        <taxon>Herbaspirillum</taxon>
    </lineage>
</organism>